<proteinExistence type="predicted"/>
<dbReference type="GO" id="GO:0006508">
    <property type="term" value="P:proteolysis"/>
    <property type="evidence" value="ECO:0007669"/>
    <property type="project" value="InterPro"/>
</dbReference>
<gene>
    <name evidence="2" type="ORF">TPC1_16745</name>
</gene>
<accession>A0A146K4K8</accession>
<dbReference type="InterPro" id="IPR038765">
    <property type="entry name" value="Papain-like_cys_pep_sf"/>
</dbReference>
<feature type="non-terminal residue" evidence="2">
    <location>
        <position position="174"/>
    </location>
</feature>
<dbReference type="InterPro" id="IPR000169">
    <property type="entry name" value="Pept_cys_AS"/>
</dbReference>
<dbReference type="Pfam" id="PF00112">
    <property type="entry name" value="Peptidase_C1"/>
    <property type="match status" value="1"/>
</dbReference>
<evidence type="ECO:0000259" key="1">
    <source>
        <dbReference type="Pfam" id="PF00112"/>
    </source>
</evidence>
<dbReference type="InterPro" id="IPR000668">
    <property type="entry name" value="Peptidase_C1A_C"/>
</dbReference>
<protein>
    <submittedName>
        <fullName evidence="2">Cathepsin L</fullName>
    </submittedName>
</protein>
<evidence type="ECO:0000313" key="2">
    <source>
        <dbReference type="EMBL" id="JAP91597.1"/>
    </source>
</evidence>
<organism evidence="2">
    <name type="scientific">Trepomonas sp. PC1</name>
    <dbReference type="NCBI Taxonomy" id="1076344"/>
    <lineage>
        <taxon>Eukaryota</taxon>
        <taxon>Metamonada</taxon>
        <taxon>Diplomonadida</taxon>
        <taxon>Hexamitidae</taxon>
        <taxon>Hexamitinae</taxon>
        <taxon>Trepomonas</taxon>
    </lineage>
</organism>
<reference evidence="2" key="1">
    <citation type="submission" date="2015-07" db="EMBL/GenBank/DDBJ databases">
        <title>Adaptation to a free-living lifestyle via gene acquisitions in the diplomonad Trepomonas sp. PC1.</title>
        <authorList>
            <person name="Xu F."/>
            <person name="Jerlstrom-Hultqvist J."/>
            <person name="Kolisko M."/>
            <person name="Simpson A.G.B."/>
            <person name="Roger A.J."/>
            <person name="Svard S.G."/>
            <person name="Andersson J.O."/>
        </authorList>
    </citation>
    <scope>NUCLEOTIDE SEQUENCE</scope>
    <source>
        <strain evidence="2">PC1</strain>
    </source>
</reference>
<dbReference type="GO" id="GO:0008234">
    <property type="term" value="F:cysteine-type peptidase activity"/>
    <property type="evidence" value="ECO:0007669"/>
    <property type="project" value="InterPro"/>
</dbReference>
<sequence>MCFLFSALVYNQVALNSECDAAFVQFQIRYQKVYSSDEEQLKAKTIFCDRFSDLQILQVTCSECDVTSVFDTPAHSLVQRKTRKLTQSSFFQNAIGAVDCNSQWCYATNSIPDLNDVPKSVDFRELGLTGAAKSQGVCGSCWAFGAAAALETCILRDRAHYTWPWNFTADKAQI</sequence>
<feature type="domain" description="Peptidase C1A papain C-terminal" evidence="1">
    <location>
        <begin position="117"/>
        <end position="156"/>
    </location>
</feature>
<dbReference type="AlphaFoldDB" id="A0A146K4K8"/>
<dbReference type="EMBL" id="GDID01005009">
    <property type="protein sequence ID" value="JAP91597.1"/>
    <property type="molecule type" value="Transcribed_RNA"/>
</dbReference>
<name>A0A146K4K8_9EUKA</name>
<dbReference type="Gene3D" id="3.90.70.10">
    <property type="entry name" value="Cysteine proteinases"/>
    <property type="match status" value="1"/>
</dbReference>
<dbReference type="PROSITE" id="PS00139">
    <property type="entry name" value="THIOL_PROTEASE_CYS"/>
    <property type="match status" value="1"/>
</dbReference>
<dbReference type="SUPFAM" id="SSF54001">
    <property type="entry name" value="Cysteine proteinases"/>
    <property type="match status" value="1"/>
</dbReference>